<dbReference type="SUPFAM" id="SSF51735">
    <property type="entry name" value="NAD(P)-binding Rossmann-fold domains"/>
    <property type="match status" value="1"/>
</dbReference>
<keyword evidence="9" id="KW-0057">Aromatic amino acid biosynthesis</keyword>
<evidence type="ECO:0000256" key="10">
    <source>
        <dbReference type="ARBA" id="ARBA00049260"/>
    </source>
</evidence>
<dbReference type="GO" id="GO:0004665">
    <property type="term" value="F:prephenate dehydrogenase (NADP+) activity"/>
    <property type="evidence" value="ECO:0007669"/>
    <property type="project" value="InterPro"/>
</dbReference>
<dbReference type="SUPFAM" id="SSF48179">
    <property type="entry name" value="6-phosphogluconate dehydrogenase C-terminal domain-like"/>
    <property type="match status" value="1"/>
</dbReference>
<gene>
    <name evidence="12" type="ORF">CIG75_10880</name>
</gene>
<dbReference type="InterPro" id="IPR046825">
    <property type="entry name" value="PDH_C"/>
</dbReference>
<keyword evidence="13" id="KW-1185">Reference proteome</keyword>
<evidence type="ECO:0000259" key="11">
    <source>
        <dbReference type="PROSITE" id="PS51176"/>
    </source>
</evidence>
<evidence type="ECO:0000256" key="3">
    <source>
        <dbReference type="ARBA" id="ARBA00012068"/>
    </source>
</evidence>
<name>A0A223D1F3_9BACL</name>
<dbReference type="Gene3D" id="1.10.3660.10">
    <property type="entry name" value="6-phosphogluconate dehydrogenase C-terminal like domain"/>
    <property type="match status" value="1"/>
</dbReference>
<organism evidence="12 13">
    <name type="scientific">Tumebacillus algifaecis</name>
    <dbReference type="NCBI Taxonomy" id="1214604"/>
    <lineage>
        <taxon>Bacteria</taxon>
        <taxon>Bacillati</taxon>
        <taxon>Bacillota</taxon>
        <taxon>Bacilli</taxon>
        <taxon>Bacillales</taxon>
        <taxon>Alicyclobacillaceae</taxon>
        <taxon>Tumebacillus</taxon>
    </lineage>
</organism>
<dbReference type="EMBL" id="CP022657">
    <property type="protein sequence ID" value="ASS75430.1"/>
    <property type="molecule type" value="Genomic_DNA"/>
</dbReference>
<evidence type="ECO:0000256" key="6">
    <source>
        <dbReference type="ARBA" id="ARBA00022605"/>
    </source>
</evidence>
<dbReference type="GO" id="GO:0070403">
    <property type="term" value="F:NAD+ binding"/>
    <property type="evidence" value="ECO:0007669"/>
    <property type="project" value="InterPro"/>
</dbReference>
<dbReference type="InterPro" id="IPR008927">
    <property type="entry name" value="6-PGluconate_DH-like_C_sf"/>
</dbReference>
<dbReference type="Gene3D" id="3.40.50.720">
    <property type="entry name" value="NAD(P)-binding Rossmann-like Domain"/>
    <property type="match status" value="1"/>
</dbReference>
<keyword evidence="5" id="KW-0827">Tyrosine biosynthesis</keyword>
<protein>
    <recommendedName>
        <fullName evidence="4">Prephenate dehydrogenase</fullName>
        <ecNumber evidence="3">1.3.1.12</ecNumber>
    </recommendedName>
</protein>
<evidence type="ECO:0000256" key="5">
    <source>
        <dbReference type="ARBA" id="ARBA00022498"/>
    </source>
</evidence>
<accession>A0A223D1F3</accession>
<evidence type="ECO:0000313" key="12">
    <source>
        <dbReference type="EMBL" id="ASS75430.1"/>
    </source>
</evidence>
<dbReference type="Pfam" id="PF02153">
    <property type="entry name" value="PDH_N"/>
    <property type="match status" value="1"/>
</dbReference>
<comment type="catalytic activity">
    <reaction evidence="10">
        <text>prephenate + NAD(+) = 3-(4-hydroxyphenyl)pyruvate + CO2 + NADH</text>
        <dbReference type="Rhea" id="RHEA:13869"/>
        <dbReference type="ChEBI" id="CHEBI:16526"/>
        <dbReference type="ChEBI" id="CHEBI:29934"/>
        <dbReference type="ChEBI" id="CHEBI:36242"/>
        <dbReference type="ChEBI" id="CHEBI:57540"/>
        <dbReference type="ChEBI" id="CHEBI:57945"/>
        <dbReference type="EC" id="1.3.1.12"/>
    </reaction>
</comment>
<evidence type="ECO:0000256" key="2">
    <source>
        <dbReference type="ARBA" id="ARBA00007964"/>
    </source>
</evidence>
<feature type="domain" description="Prephenate/arogenate dehydrogenase" evidence="11">
    <location>
        <begin position="5"/>
        <end position="290"/>
    </location>
</feature>
<dbReference type="EC" id="1.3.1.12" evidence="3"/>
<sequence>MPMFEKAVLIGCGLIGGSLALALKQSHCVKHLTAVELNPQSCQLALSRAVVDHVADSLQDAVQDADLIVLATPVREMAATLEVLAELPLRPGCLITDVGSTKREICAEARRLLPASVVFIGGHPMAGSERSGVEAATSRLFQGSVYVLTPFADSDPDVFAKWKWAVERIGAQVMVLDPNLHDEVVAAISHVPHIIAAQLVEQVAKLSLESESGALYARLAAGGFRDVTRIASGNPLIWRDIVLSNRDVIRDLLQGWQQSIHHFLGMLEQEAGPEIENFFSKAAEFRDGMK</sequence>
<dbReference type="PROSITE" id="PS51176">
    <property type="entry name" value="PDH_ADH"/>
    <property type="match status" value="1"/>
</dbReference>
<dbReference type="InterPro" id="IPR046826">
    <property type="entry name" value="PDH_N"/>
</dbReference>
<dbReference type="GO" id="GO:0008977">
    <property type="term" value="F:prephenate dehydrogenase (NAD+) activity"/>
    <property type="evidence" value="ECO:0007669"/>
    <property type="project" value="UniProtKB-EC"/>
</dbReference>
<dbReference type="InterPro" id="IPR050812">
    <property type="entry name" value="Preph/Arog_dehydrog"/>
</dbReference>
<dbReference type="PANTHER" id="PTHR21363:SF0">
    <property type="entry name" value="PREPHENATE DEHYDROGENASE [NADP(+)]"/>
    <property type="match status" value="1"/>
</dbReference>
<evidence type="ECO:0000256" key="4">
    <source>
        <dbReference type="ARBA" id="ARBA00016891"/>
    </source>
</evidence>
<dbReference type="InterPro" id="IPR003099">
    <property type="entry name" value="Prephen_DH"/>
</dbReference>
<keyword evidence="7" id="KW-0560">Oxidoreductase</keyword>
<evidence type="ECO:0000256" key="8">
    <source>
        <dbReference type="ARBA" id="ARBA00023027"/>
    </source>
</evidence>
<comment type="pathway">
    <text evidence="1">Amino-acid biosynthesis; L-tyrosine biosynthesis; (4-hydroxyphenyl)pyruvate from prephenate (NAD(+) route): step 1/1.</text>
</comment>
<dbReference type="Pfam" id="PF20463">
    <property type="entry name" value="PDH_C"/>
    <property type="match status" value="1"/>
</dbReference>
<dbReference type="KEGG" id="tab:CIG75_10880"/>
<keyword evidence="8" id="KW-0520">NAD</keyword>
<keyword evidence="6" id="KW-0028">Amino-acid biosynthesis</keyword>
<reference evidence="12 13" key="1">
    <citation type="journal article" date="2015" name="Int. J. Syst. Evol. Microbiol.">
        <title>Tumebacillus algifaecis sp. nov., isolated from decomposing algal scum.</title>
        <authorList>
            <person name="Wu Y.F."/>
            <person name="Zhang B."/>
            <person name="Xing P."/>
            <person name="Wu Q.L."/>
            <person name="Liu S.J."/>
        </authorList>
    </citation>
    <scope>NUCLEOTIDE SEQUENCE [LARGE SCALE GENOMIC DNA]</scope>
    <source>
        <strain evidence="12 13">THMBR28</strain>
    </source>
</reference>
<dbReference type="GO" id="GO:0006571">
    <property type="term" value="P:tyrosine biosynthetic process"/>
    <property type="evidence" value="ECO:0007669"/>
    <property type="project" value="UniProtKB-KW"/>
</dbReference>
<dbReference type="PANTHER" id="PTHR21363">
    <property type="entry name" value="PREPHENATE DEHYDROGENASE"/>
    <property type="match status" value="1"/>
</dbReference>
<dbReference type="AlphaFoldDB" id="A0A223D1F3"/>
<comment type="similarity">
    <text evidence="2">Belongs to the prephenate/arogenate dehydrogenase family.</text>
</comment>
<proteinExistence type="inferred from homology"/>
<dbReference type="FunFam" id="1.10.3660.10:FF:000003">
    <property type="entry name" value="Prephenate dehydrogenase"/>
    <property type="match status" value="1"/>
</dbReference>
<dbReference type="InterPro" id="IPR036291">
    <property type="entry name" value="NAD(P)-bd_dom_sf"/>
</dbReference>
<evidence type="ECO:0000313" key="13">
    <source>
        <dbReference type="Proteomes" id="UP000214688"/>
    </source>
</evidence>
<dbReference type="FunFam" id="3.40.50.720:FF:000208">
    <property type="entry name" value="Prephenate dehydrogenase"/>
    <property type="match status" value="1"/>
</dbReference>
<evidence type="ECO:0000256" key="9">
    <source>
        <dbReference type="ARBA" id="ARBA00023141"/>
    </source>
</evidence>
<evidence type="ECO:0000256" key="7">
    <source>
        <dbReference type="ARBA" id="ARBA00023002"/>
    </source>
</evidence>
<evidence type="ECO:0000256" key="1">
    <source>
        <dbReference type="ARBA" id="ARBA00005067"/>
    </source>
</evidence>
<dbReference type="Proteomes" id="UP000214688">
    <property type="component" value="Chromosome"/>
</dbReference>